<proteinExistence type="predicted"/>
<organism evidence="2">
    <name type="scientific">Trypanosoma vivax (strain Y486)</name>
    <dbReference type="NCBI Taxonomy" id="1055687"/>
    <lineage>
        <taxon>Eukaryota</taxon>
        <taxon>Discoba</taxon>
        <taxon>Euglenozoa</taxon>
        <taxon>Kinetoplastea</taxon>
        <taxon>Metakinetoplastina</taxon>
        <taxon>Trypanosomatida</taxon>
        <taxon>Trypanosomatidae</taxon>
        <taxon>Trypanosoma</taxon>
        <taxon>Duttonella</taxon>
    </lineage>
</organism>
<feature type="region of interest" description="Disordered" evidence="1">
    <location>
        <begin position="1"/>
        <end position="25"/>
    </location>
</feature>
<gene>
    <name evidence="2" type="ORF">TVY486_1108820</name>
</gene>
<feature type="compositionally biased region" description="Basic residues" evidence="1">
    <location>
        <begin position="71"/>
        <end position="85"/>
    </location>
</feature>
<evidence type="ECO:0000256" key="1">
    <source>
        <dbReference type="SAM" id="MobiDB-lite"/>
    </source>
</evidence>
<protein>
    <submittedName>
        <fullName evidence="2">Uncharacterized protein</fullName>
    </submittedName>
</protein>
<accession>G0UC50</accession>
<sequence>MRNDGGTFPLPLHRTTPSQTTSSRLPHSNLEFSAAQPIPSHLLYTDFAQHTLALRHLTSLQPLAIHYPHRTRHRHAQLNQRRRLNSKGQDHTYEVAAQNVTRKKKKKKNHEERKKERNLRLCDSGIARVTW</sequence>
<feature type="compositionally biased region" description="Polar residues" evidence="1">
    <location>
        <begin position="15"/>
        <end position="25"/>
    </location>
</feature>
<name>G0UC50_TRYVY</name>
<dbReference type="AlphaFoldDB" id="G0UC50"/>
<reference evidence="2" key="1">
    <citation type="journal article" date="2012" name="Proc. Natl. Acad. Sci. U.S.A.">
        <title>Antigenic diversity is generated by distinct evolutionary mechanisms in African trypanosome species.</title>
        <authorList>
            <person name="Jackson A.P."/>
            <person name="Berry A."/>
            <person name="Aslett M."/>
            <person name="Allison H.C."/>
            <person name="Burton P."/>
            <person name="Vavrova-Anderson J."/>
            <person name="Brown R."/>
            <person name="Browne H."/>
            <person name="Corton N."/>
            <person name="Hauser H."/>
            <person name="Gamble J."/>
            <person name="Gilderthorp R."/>
            <person name="Marcello L."/>
            <person name="McQuillan J."/>
            <person name="Otto T.D."/>
            <person name="Quail M.A."/>
            <person name="Sanders M.J."/>
            <person name="van Tonder A."/>
            <person name="Ginger M.L."/>
            <person name="Field M.C."/>
            <person name="Barry J.D."/>
            <person name="Hertz-Fowler C."/>
            <person name="Berriman M."/>
        </authorList>
    </citation>
    <scope>NUCLEOTIDE SEQUENCE</scope>
    <source>
        <strain evidence="2">Y486</strain>
    </source>
</reference>
<evidence type="ECO:0000313" key="2">
    <source>
        <dbReference type="EMBL" id="CCC53398.1"/>
    </source>
</evidence>
<feature type="region of interest" description="Disordered" evidence="1">
    <location>
        <begin position="71"/>
        <end position="118"/>
    </location>
</feature>
<dbReference type="EMBL" id="HE573027">
    <property type="protein sequence ID" value="CCC53398.1"/>
    <property type="molecule type" value="Genomic_DNA"/>
</dbReference>
<feature type="compositionally biased region" description="Basic and acidic residues" evidence="1">
    <location>
        <begin position="109"/>
        <end position="118"/>
    </location>
</feature>